<dbReference type="PANTHER" id="PTHR43737:SF1">
    <property type="entry name" value="DUF1501 DOMAIN-CONTAINING PROTEIN"/>
    <property type="match status" value="1"/>
</dbReference>
<name>A0ABT5HW37_9CAUL</name>
<dbReference type="RefSeq" id="WP_272748503.1">
    <property type="nucleotide sequence ID" value="NZ_JAQQKX010000009.1"/>
</dbReference>
<comment type="caution">
    <text evidence="2">The sequence shown here is derived from an EMBL/GenBank/DDBJ whole genome shotgun (WGS) entry which is preliminary data.</text>
</comment>
<evidence type="ECO:0000313" key="3">
    <source>
        <dbReference type="Proteomes" id="UP001214854"/>
    </source>
</evidence>
<organism evidence="2 3">
    <name type="scientific">Asticcacaulis aquaticus</name>
    <dbReference type="NCBI Taxonomy" id="2984212"/>
    <lineage>
        <taxon>Bacteria</taxon>
        <taxon>Pseudomonadati</taxon>
        <taxon>Pseudomonadota</taxon>
        <taxon>Alphaproteobacteria</taxon>
        <taxon>Caulobacterales</taxon>
        <taxon>Caulobacteraceae</taxon>
        <taxon>Asticcacaulis</taxon>
    </lineage>
</organism>
<feature type="chain" id="PRO_5046980467" evidence="1">
    <location>
        <begin position="27"/>
        <end position="395"/>
    </location>
</feature>
<keyword evidence="1" id="KW-0732">Signal</keyword>
<keyword evidence="3" id="KW-1185">Reference proteome</keyword>
<evidence type="ECO:0000313" key="2">
    <source>
        <dbReference type="EMBL" id="MDC7684050.1"/>
    </source>
</evidence>
<accession>A0ABT5HW37</accession>
<proteinExistence type="predicted"/>
<dbReference type="InterPro" id="IPR010869">
    <property type="entry name" value="DUF1501"/>
</dbReference>
<dbReference type="PANTHER" id="PTHR43737">
    <property type="entry name" value="BLL7424 PROTEIN"/>
    <property type="match status" value="1"/>
</dbReference>
<dbReference type="InterPro" id="IPR006311">
    <property type="entry name" value="TAT_signal"/>
</dbReference>
<protein>
    <submittedName>
        <fullName evidence="2">DUF1501 domain-containing protein</fullName>
    </submittedName>
</protein>
<feature type="signal peptide" evidence="1">
    <location>
        <begin position="1"/>
        <end position="26"/>
    </location>
</feature>
<dbReference type="EMBL" id="JAQQKX010000009">
    <property type="protein sequence ID" value="MDC7684050.1"/>
    <property type="molecule type" value="Genomic_DNA"/>
</dbReference>
<evidence type="ECO:0000256" key="1">
    <source>
        <dbReference type="SAM" id="SignalP"/>
    </source>
</evidence>
<dbReference type="PROSITE" id="PS51318">
    <property type="entry name" value="TAT"/>
    <property type="match status" value="1"/>
</dbReference>
<dbReference type="Proteomes" id="UP001214854">
    <property type="component" value="Unassembled WGS sequence"/>
</dbReference>
<gene>
    <name evidence="2" type="ORF">PQU92_12240</name>
</gene>
<reference evidence="2 3" key="1">
    <citation type="submission" date="2023-01" db="EMBL/GenBank/DDBJ databases">
        <title>Novel species of the genus Asticcacaulis isolated from rivers.</title>
        <authorList>
            <person name="Lu H."/>
        </authorList>
    </citation>
    <scope>NUCLEOTIDE SEQUENCE [LARGE SCALE GENOMIC DNA]</scope>
    <source>
        <strain evidence="2 3">BYS171W</strain>
    </source>
</reference>
<dbReference type="Pfam" id="PF07394">
    <property type="entry name" value="DUF1501"/>
    <property type="match status" value="1"/>
</dbReference>
<sequence>MQNRRHFLVTTTGLFASAFLPATAFAAGRDPRLIVIILRGAMDGLAAVPPVGDPDFAALRPPVFDGDPLKLDGFFGLNPAMPNLARMYQAKQATLVHASATPYRNRSHFDGQDVLESGHEKPGFADSGWLNRLLTTLGTSDKLDAAQLKATKGLSVGTLTPLVIRGEAPLLGWAPSQLKDADADLPPRLLRLYGETDPALMQVLHEGIETGKIAGGMKDMGGGGGGQTKAMLDMAKGAAALMARDDGPRVAAMAFDGWDTHTAEQRRLTQLLGGLDAALAALESGLGAKWNDTVVLVATEFGRTARFNGTQGSDHGQATAAFLAGGAVKGGRVVADWPGVKASALYEGRDLTPTTDLRAVVMGVARDHLGADVRRLQTDVFPGALGVKPVDGLVV</sequence>